<keyword evidence="5" id="KW-0046">Antibiotic resistance</keyword>
<evidence type="ECO:0000256" key="3">
    <source>
        <dbReference type="ARBA" id="ARBA00022989"/>
    </source>
</evidence>
<evidence type="ECO:0000256" key="4">
    <source>
        <dbReference type="ARBA" id="ARBA00023136"/>
    </source>
</evidence>
<dbReference type="InterPro" id="IPR052902">
    <property type="entry name" value="ABC-2_transporter"/>
</dbReference>
<dbReference type="Proteomes" id="UP000466396">
    <property type="component" value="Chromosome"/>
</dbReference>
<dbReference type="InterPro" id="IPR000412">
    <property type="entry name" value="ABC_2_transport"/>
</dbReference>
<dbReference type="PROSITE" id="PS51012">
    <property type="entry name" value="ABC_TM2"/>
    <property type="match status" value="1"/>
</dbReference>
<dbReference type="Pfam" id="PF12698">
    <property type="entry name" value="ABC2_membrane_3"/>
    <property type="match status" value="1"/>
</dbReference>
<keyword evidence="2" id="KW-0812">Transmembrane</keyword>
<reference evidence="6 7" key="1">
    <citation type="journal article" date="2019" name="Emerg. Microbes Infect.">
        <title>Comprehensive subspecies identification of 175 nontuberculous mycobacteria species based on 7547 genomic profiles.</title>
        <authorList>
            <person name="Matsumoto Y."/>
            <person name="Kinjo T."/>
            <person name="Motooka D."/>
            <person name="Nabeya D."/>
            <person name="Jung N."/>
            <person name="Uechi K."/>
            <person name="Horii T."/>
            <person name="Iida T."/>
            <person name="Fujita J."/>
            <person name="Nakamura S."/>
        </authorList>
    </citation>
    <scope>NUCLEOTIDE SEQUENCE [LARGE SCALE GENOMIC DNA]</scope>
    <source>
        <strain evidence="6 7">JCM 15657</strain>
    </source>
</reference>
<comment type="subcellular location">
    <subcellularLocation>
        <location evidence="1">Membrane</location>
        <topology evidence="1">Multi-pass membrane protein</topology>
    </subcellularLocation>
</comment>
<sequence>MTAVTTREIGFAPARAQDPENSVRLLLSHTLLQTQRLLTRWAHDFVTIIGAIVFPILFMLVLNIVLGNLIYAVTHNGALYSIVPLIALGATITGSAFVAIDLIRERSCGLLSRLWVLPVHRASGLLSRILANAIRILFTTLVMLGTGMLLGFRFREGMIASLMWLGVPMILGIAFAVIVTTVALHTAQTVVVEGVELVQAIAIFFSTGLVPLDQYPHWIQPVVAHQPVSYAVAAMRGLSMGGPVLAPMTGVLLWTAGICAACAVPLAIGYRRASTR</sequence>
<name>A0A1X1YQJ1_9MYCO</name>
<proteinExistence type="predicted"/>
<dbReference type="PIRSF" id="PIRSF006648">
    <property type="entry name" value="DrrB"/>
    <property type="match status" value="1"/>
</dbReference>
<dbReference type="RefSeq" id="WP_085157749.1">
    <property type="nucleotide sequence ID" value="NZ_AP022581.1"/>
</dbReference>
<dbReference type="PANTHER" id="PTHR43027:SF1">
    <property type="entry name" value="DOXORUBICIN RESISTANCE ABC TRANSPORTER PERMEASE PROTEIN DRRC-RELATED"/>
    <property type="match status" value="1"/>
</dbReference>
<evidence type="ECO:0000313" key="7">
    <source>
        <dbReference type="Proteomes" id="UP000466396"/>
    </source>
</evidence>
<dbReference type="NCBIfam" id="TIGR01248">
    <property type="entry name" value="drrC"/>
    <property type="match status" value="1"/>
</dbReference>
<dbReference type="AlphaFoldDB" id="A0A1X1YQJ1"/>
<dbReference type="GO" id="GO:0140359">
    <property type="term" value="F:ABC-type transporter activity"/>
    <property type="evidence" value="ECO:0007669"/>
    <property type="project" value="InterPro"/>
</dbReference>
<gene>
    <name evidence="6" type="primary">drrC</name>
    <name evidence="6" type="ORF">MLAC_28740</name>
</gene>
<dbReference type="GO" id="GO:0043215">
    <property type="term" value="P:daunorubicin transport"/>
    <property type="evidence" value="ECO:0007669"/>
    <property type="project" value="InterPro"/>
</dbReference>
<evidence type="ECO:0000313" key="6">
    <source>
        <dbReference type="EMBL" id="BBX97580.1"/>
    </source>
</evidence>
<dbReference type="InterPro" id="IPR047817">
    <property type="entry name" value="ABC2_TM_bact-type"/>
</dbReference>
<dbReference type="InterPro" id="IPR005943">
    <property type="entry name" value="Daunbcin-R_C"/>
</dbReference>
<dbReference type="OrthoDB" id="26267at2"/>
<dbReference type="GO" id="GO:0043190">
    <property type="term" value="C:ATP-binding cassette (ABC) transporter complex"/>
    <property type="evidence" value="ECO:0007669"/>
    <property type="project" value="InterPro"/>
</dbReference>
<evidence type="ECO:0000256" key="1">
    <source>
        <dbReference type="ARBA" id="ARBA00004141"/>
    </source>
</evidence>
<dbReference type="GO" id="GO:1900753">
    <property type="term" value="P:doxorubicin transport"/>
    <property type="evidence" value="ECO:0007669"/>
    <property type="project" value="InterPro"/>
</dbReference>
<dbReference type="InterPro" id="IPR013525">
    <property type="entry name" value="ABC2_TM"/>
</dbReference>
<keyword evidence="4" id="KW-0472">Membrane</keyword>
<organism evidence="6 7">
    <name type="scientific">Mycobacterium lacus</name>
    <dbReference type="NCBI Taxonomy" id="169765"/>
    <lineage>
        <taxon>Bacteria</taxon>
        <taxon>Bacillati</taxon>
        <taxon>Actinomycetota</taxon>
        <taxon>Actinomycetes</taxon>
        <taxon>Mycobacteriales</taxon>
        <taxon>Mycobacteriaceae</taxon>
        <taxon>Mycobacterium</taxon>
    </lineage>
</organism>
<evidence type="ECO:0000256" key="2">
    <source>
        <dbReference type="ARBA" id="ARBA00022692"/>
    </source>
</evidence>
<evidence type="ECO:0000256" key="5">
    <source>
        <dbReference type="ARBA" id="ARBA00023251"/>
    </source>
</evidence>
<keyword evidence="7" id="KW-1185">Reference proteome</keyword>
<dbReference type="GO" id="GO:0046677">
    <property type="term" value="P:response to antibiotic"/>
    <property type="evidence" value="ECO:0007669"/>
    <property type="project" value="UniProtKB-KW"/>
</dbReference>
<dbReference type="InterPro" id="IPR004377">
    <property type="entry name" value="ABC_transpt_DrrB/DrrC"/>
</dbReference>
<dbReference type="PANTHER" id="PTHR43027">
    <property type="entry name" value="DOXORUBICIN RESISTANCE ABC TRANSPORTER PERMEASE PROTEIN DRRC-RELATED"/>
    <property type="match status" value="1"/>
</dbReference>
<dbReference type="KEGG" id="mlj:MLAC_28740"/>
<accession>A0A1X1YQJ1</accession>
<dbReference type="STRING" id="169765.AWC15_14900"/>
<dbReference type="EMBL" id="AP022581">
    <property type="protein sequence ID" value="BBX97580.1"/>
    <property type="molecule type" value="Genomic_DNA"/>
</dbReference>
<dbReference type="NCBIfam" id="TIGR00025">
    <property type="entry name" value="Mtu_efflux"/>
    <property type="match status" value="1"/>
</dbReference>
<protein>
    <submittedName>
        <fullName evidence="6">Putative doxorubicin resistance ABC transporter permease protein DrrC</fullName>
    </submittedName>
</protein>
<keyword evidence="3" id="KW-1133">Transmembrane helix</keyword>